<dbReference type="Proteomes" id="UP000000230">
    <property type="component" value="Chromosome"/>
</dbReference>
<evidence type="ECO:0000256" key="4">
    <source>
        <dbReference type="ARBA" id="ARBA00023239"/>
    </source>
</evidence>
<dbReference type="HAMAP" id="MF_01045">
    <property type="entry name" value="D_Cys_desulfhydr"/>
    <property type="match status" value="1"/>
</dbReference>
<dbReference type="EC" id="4.4.1.15" evidence="5"/>
<dbReference type="InterPro" id="IPR001926">
    <property type="entry name" value="TrpB-like_PALP"/>
</dbReference>
<protein>
    <recommendedName>
        <fullName evidence="5">D-cysteine desulfhydrase</fullName>
        <ecNumber evidence="5">4.4.1.15</ecNumber>
    </recommendedName>
</protein>
<dbReference type="InterPro" id="IPR023702">
    <property type="entry name" value="D_Cys_desulphydr_bac"/>
</dbReference>
<comment type="catalytic activity">
    <reaction evidence="5">
        <text>D-cysteine + H2O = hydrogen sulfide + pyruvate + NH4(+) + H(+)</text>
        <dbReference type="Rhea" id="RHEA:11268"/>
        <dbReference type="ChEBI" id="CHEBI:15361"/>
        <dbReference type="ChEBI" id="CHEBI:15377"/>
        <dbReference type="ChEBI" id="CHEBI:15378"/>
        <dbReference type="ChEBI" id="CHEBI:28938"/>
        <dbReference type="ChEBI" id="CHEBI:29919"/>
        <dbReference type="ChEBI" id="CHEBI:35236"/>
        <dbReference type="EC" id="4.4.1.15"/>
    </reaction>
</comment>
<accession>A0A9J9GH75</accession>
<dbReference type="PIRSF" id="PIRSF006278">
    <property type="entry name" value="ACCD_DCysDesulf"/>
    <property type="match status" value="1"/>
</dbReference>
<evidence type="ECO:0000313" key="9">
    <source>
        <dbReference type="EMBL" id="ABP61175.1"/>
    </source>
</evidence>
<dbReference type="NCBIfam" id="TIGR01275">
    <property type="entry name" value="ACC_deam_rel"/>
    <property type="match status" value="1"/>
</dbReference>
<keyword evidence="10" id="KW-1185">Reference proteome</keyword>
<reference evidence="10" key="1">
    <citation type="journal article" date="2010" name="PLoS Genet.">
        <title>Genome sequence of the plant growth promoting endophytic bacterium Enterobacter sp. 638.</title>
        <authorList>
            <person name="Taghavi S."/>
            <person name="van der Lelie D."/>
            <person name="Hoffman A."/>
            <person name="Zhang Y.B."/>
            <person name="Walla M.D."/>
            <person name="Vangronsveld J."/>
            <person name="Newman L."/>
            <person name="Monchy S."/>
        </authorList>
    </citation>
    <scope>NUCLEOTIDE SEQUENCE [LARGE SCALE GENOMIC DNA]</scope>
    <source>
        <strain evidence="10">638</strain>
    </source>
</reference>
<organism evidence="9 10">
    <name type="scientific">Enterobacter sp. (strain 638)</name>
    <dbReference type="NCBI Taxonomy" id="399742"/>
    <lineage>
        <taxon>Bacteria</taxon>
        <taxon>Pseudomonadati</taxon>
        <taxon>Pseudomonadota</taxon>
        <taxon>Gammaproteobacteria</taxon>
        <taxon>Enterobacterales</taxon>
        <taxon>Enterobacteriaceae</taxon>
        <taxon>Enterobacter</taxon>
    </lineage>
</organism>
<comment type="function">
    <text evidence="5">Catalyzes the alpha,beta-elimination reaction of D-cysteine and of several D-cysteine derivatives. It could be a defense mechanism against D-cysteine.</text>
</comment>
<evidence type="ECO:0000256" key="2">
    <source>
        <dbReference type="ARBA" id="ARBA00008639"/>
    </source>
</evidence>
<gene>
    <name evidence="5" type="primary">dcyD</name>
    <name evidence="9" type="ordered locus">Ent638_2506</name>
</gene>
<dbReference type="AlphaFoldDB" id="A0A9J9GH75"/>
<feature type="active site" description="Nucleophile" evidence="6">
    <location>
        <position position="111"/>
    </location>
</feature>
<comment type="similarity">
    <text evidence="2 5">Belongs to the ACC deaminase/D-cysteine desulfhydrase family.</text>
</comment>
<proteinExistence type="inferred from homology"/>
<dbReference type="InterPro" id="IPR005966">
    <property type="entry name" value="D-Cys_desShydrase"/>
</dbReference>
<dbReference type="Gene3D" id="3.40.50.1100">
    <property type="match status" value="2"/>
</dbReference>
<evidence type="ECO:0000259" key="8">
    <source>
        <dbReference type="Pfam" id="PF00291"/>
    </source>
</evidence>
<dbReference type="GO" id="GO:0019148">
    <property type="term" value="F:D-cysteine desulfhydrase activity"/>
    <property type="evidence" value="ECO:0007669"/>
    <property type="project" value="UniProtKB-UniRule"/>
</dbReference>
<dbReference type="SUPFAM" id="SSF53686">
    <property type="entry name" value="Tryptophan synthase beta subunit-like PLP-dependent enzymes"/>
    <property type="match status" value="1"/>
</dbReference>
<dbReference type="PANTHER" id="PTHR43780">
    <property type="entry name" value="1-AMINOCYCLOPROPANE-1-CARBOXYLATE DEAMINASE-RELATED"/>
    <property type="match status" value="1"/>
</dbReference>
<dbReference type="Pfam" id="PF00291">
    <property type="entry name" value="PALP"/>
    <property type="match status" value="1"/>
</dbReference>
<keyword evidence="3 5" id="KW-0663">Pyridoxal phosphate</keyword>
<evidence type="ECO:0000256" key="1">
    <source>
        <dbReference type="ARBA" id="ARBA00001933"/>
    </source>
</evidence>
<dbReference type="EMBL" id="CP000653">
    <property type="protein sequence ID" value="ABP61175.1"/>
    <property type="molecule type" value="Genomic_DNA"/>
</dbReference>
<dbReference type="NCBIfam" id="NF003030">
    <property type="entry name" value="PRK03910.1-3"/>
    <property type="match status" value="1"/>
</dbReference>
<evidence type="ECO:0000256" key="6">
    <source>
        <dbReference type="PIRSR" id="PIRSR006278-1"/>
    </source>
</evidence>
<comment type="subunit">
    <text evidence="5">Homodimer.</text>
</comment>
<comment type="cofactor">
    <cofactor evidence="1 5">
        <name>pyridoxal 5'-phosphate</name>
        <dbReference type="ChEBI" id="CHEBI:597326"/>
    </cofactor>
</comment>
<name>A0A9J9GH75_ENT38</name>
<dbReference type="CDD" id="cd06449">
    <property type="entry name" value="ACCD"/>
    <property type="match status" value="1"/>
</dbReference>
<dbReference type="InterPro" id="IPR027278">
    <property type="entry name" value="ACCD_DCysDesulf"/>
</dbReference>
<feature type="modified residue" description="N6-(pyridoxal phosphate)lysine" evidence="5 7">
    <location>
        <position position="84"/>
    </location>
</feature>
<dbReference type="GO" id="GO:0046416">
    <property type="term" value="P:D-amino acid metabolic process"/>
    <property type="evidence" value="ECO:0007669"/>
    <property type="project" value="UniProtKB-UniRule"/>
</dbReference>
<dbReference type="NCBIfam" id="NF003029">
    <property type="entry name" value="PRK03910.1-1"/>
    <property type="match status" value="1"/>
</dbReference>
<keyword evidence="4 5" id="KW-0456">Lyase</keyword>
<dbReference type="PANTHER" id="PTHR43780:SF2">
    <property type="entry name" value="1-AMINOCYCLOPROPANE-1-CARBOXYLATE DEAMINASE-RELATED"/>
    <property type="match status" value="1"/>
</dbReference>
<evidence type="ECO:0000256" key="3">
    <source>
        <dbReference type="ARBA" id="ARBA00022898"/>
    </source>
</evidence>
<dbReference type="InterPro" id="IPR036052">
    <property type="entry name" value="TrpB-like_PALP_sf"/>
</dbReference>
<dbReference type="KEGG" id="ent:Ent638_2506"/>
<dbReference type="FunFam" id="3.40.50.1100:FF:000017">
    <property type="entry name" value="D-cysteine desulfhydrase"/>
    <property type="match status" value="1"/>
</dbReference>
<evidence type="ECO:0000256" key="5">
    <source>
        <dbReference type="HAMAP-Rule" id="MF_01045"/>
    </source>
</evidence>
<dbReference type="NCBIfam" id="NF003032">
    <property type="entry name" value="PRK03910.1-5"/>
    <property type="match status" value="1"/>
</dbReference>
<evidence type="ECO:0000313" key="10">
    <source>
        <dbReference type="Proteomes" id="UP000000230"/>
    </source>
</evidence>
<evidence type="ECO:0000256" key="7">
    <source>
        <dbReference type="PIRSR" id="PIRSR006278-2"/>
    </source>
</evidence>
<sequence length="361" mass="38544">MTKKGAFKSAFFISGVLACIIKIINKNRVTGGSMSLQNLTRFPRLEFIGAPTPLEYLPRFSDYLGRDIFIKRDDVTPMAMGGNKLRKLEFLAADALREGADTLITAGAIQSNHVRQTAAVAAKLGLNCVALLENPIGTRAENYLSNGNRLLLDLFNAQIEMCDALTHPAEQLEALATRVEAQGFRPYVIPVGGSNALGALGYVESALEIAQQCEGAVSLSSVVVASGSAGTHAGLAVGLEQLMPDVELIGVTVSRSVADQKPKVFALQQAVAQQLEVPAQAEIVLWDDYFAPGYGTPNDEGLEAIKLLARLEGILLDPVYTGKAMAGLIDGITQKRFKDEGPILFVHTGGAPALFAYHPHV</sequence>
<feature type="domain" description="Tryptophan synthase beta chain-like PALP" evidence="8">
    <location>
        <begin position="49"/>
        <end position="349"/>
    </location>
</feature>
<dbReference type="PROSITE" id="PS51257">
    <property type="entry name" value="PROKAR_LIPOPROTEIN"/>
    <property type="match status" value="1"/>
</dbReference>
<dbReference type="NCBIfam" id="NF003031">
    <property type="entry name" value="PRK03910.1-4"/>
    <property type="match status" value="1"/>
</dbReference>